<keyword evidence="2" id="KW-1185">Reference proteome</keyword>
<dbReference type="EMBL" id="CP021920">
    <property type="protein sequence ID" value="ASB87721.1"/>
    <property type="molecule type" value="Genomic_DNA"/>
</dbReference>
<proteinExistence type="predicted"/>
<sequence>MIQKCDVCEKDVELDYDDINDRHMCERCWDAYYEACYYSGLT</sequence>
<name>A0ABN5AAT2_9BACI</name>
<reference evidence="1 2" key="1">
    <citation type="submission" date="2017-06" db="EMBL/GenBank/DDBJ databases">
        <title>Genome sequence of Bacillus sonorensis strain SRCM101395.</title>
        <authorList>
            <person name="Cho S.H."/>
        </authorList>
    </citation>
    <scope>NUCLEOTIDE SEQUENCE [LARGE SCALE GENOMIC DNA]</scope>
    <source>
        <strain evidence="1 2">SRCM101395</strain>
    </source>
</reference>
<accession>A0ABN5AAT2</accession>
<evidence type="ECO:0008006" key="3">
    <source>
        <dbReference type="Google" id="ProtNLM"/>
    </source>
</evidence>
<evidence type="ECO:0000313" key="1">
    <source>
        <dbReference type="EMBL" id="ASB87721.1"/>
    </source>
</evidence>
<evidence type="ECO:0000313" key="2">
    <source>
        <dbReference type="Proteomes" id="UP000196877"/>
    </source>
</evidence>
<protein>
    <recommendedName>
        <fullName evidence="3">Phage protein</fullName>
    </recommendedName>
</protein>
<gene>
    <name evidence="1" type="ORF">S101395_01185</name>
</gene>
<organism evidence="1 2">
    <name type="scientific">Bacillus sonorensis</name>
    <dbReference type="NCBI Taxonomy" id="119858"/>
    <lineage>
        <taxon>Bacteria</taxon>
        <taxon>Bacillati</taxon>
        <taxon>Bacillota</taxon>
        <taxon>Bacilli</taxon>
        <taxon>Bacillales</taxon>
        <taxon>Bacillaceae</taxon>
        <taxon>Bacillus</taxon>
    </lineage>
</organism>
<dbReference type="Proteomes" id="UP000196877">
    <property type="component" value="Chromosome"/>
</dbReference>